<evidence type="ECO:0000256" key="2">
    <source>
        <dbReference type="ARBA" id="ARBA00022801"/>
    </source>
</evidence>
<dbReference type="InterPro" id="IPR001650">
    <property type="entry name" value="Helicase_C-like"/>
</dbReference>
<dbReference type="CDD" id="cd00268">
    <property type="entry name" value="DEADc"/>
    <property type="match status" value="1"/>
</dbReference>
<evidence type="ECO:0000256" key="4">
    <source>
        <dbReference type="ARBA" id="ARBA00022840"/>
    </source>
</evidence>
<dbReference type="Gene3D" id="3.40.50.300">
    <property type="entry name" value="P-loop containing nucleotide triphosphate hydrolases"/>
    <property type="match status" value="2"/>
</dbReference>
<dbReference type="KEGG" id="dbc:MFMK1_000923"/>
<dbReference type="SMART" id="SM00490">
    <property type="entry name" value="HELICc"/>
    <property type="match status" value="1"/>
</dbReference>
<feature type="domain" description="Helicase C-terminal" evidence="7">
    <location>
        <begin position="235"/>
        <end position="379"/>
    </location>
</feature>
<dbReference type="SMART" id="SM00487">
    <property type="entry name" value="DEXDc"/>
    <property type="match status" value="1"/>
</dbReference>
<keyword evidence="9" id="KW-1185">Reference proteome</keyword>
<evidence type="ECO:0000313" key="9">
    <source>
        <dbReference type="Proteomes" id="UP001329915"/>
    </source>
</evidence>
<evidence type="ECO:0000259" key="6">
    <source>
        <dbReference type="PROSITE" id="PS51192"/>
    </source>
</evidence>
<dbReference type="InterPro" id="IPR044742">
    <property type="entry name" value="DEAD/DEAH_RhlB"/>
</dbReference>
<sequence>MEKLFGQLGLNEAIIQGLIKDDINNPTKIQEEVIPKALLKSDIIAESETGSGKTLAYVLPLFEKLDRSTKDTQAIILLPTHELAIQVHREIEKLARNSQMPIRSAAVVGNVSIKRQTETIKKDKPHIVVSSPGRVLKLIQMKVIKAHTVKTIIIDEADRLLDKSNLAEIKAVIKTTLKERQLMLFSATITNKTLEIAKEMVKEDYQLIKVDQKTVINENITHMFFSCTGREKINTLRKLMHILKPQKAIAFINIAYEIENALESLKYHGLRVEAIYGKIGKEERKKALQNFQTGKVNLLIASDLAARGLDIKDVDYIFSIDIPDDAENYLHRAGRTARAGKEGVSISIITDREKPLMENYQKKLKIKIEAKDMEKGKIIDVNDKH</sequence>
<dbReference type="CDD" id="cd18787">
    <property type="entry name" value="SF2_C_DEAD"/>
    <property type="match status" value="1"/>
</dbReference>
<dbReference type="PROSITE" id="PS51192">
    <property type="entry name" value="HELICASE_ATP_BIND_1"/>
    <property type="match status" value="1"/>
</dbReference>
<dbReference type="SUPFAM" id="SSF52540">
    <property type="entry name" value="P-loop containing nucleoside triphosphate hydrolases"/>
    <property type="match status" value="1"/>
</dbReference>
<feature type="domain" description="Helicase ATP-binding" evidence="6">
    <location>
        <begin position="34"/>
        <end position="207"/>
    </location>
</feature>
<dbReference type="PANTHER" id="PTHR47963">
    <property type="entry name" value="DEAD-BOX ATP-DEPENDENT RNA HELICASE 47, MITOCHONDRIAL"/>
    <property type="match status" value="1"/>
</dbReference>
<dbReference type="GO" id="GO:0005524">
    <property type="term" value="F:ATP binding"/>
    <property type="evidence" value="ECO:0007669"/>
    <property type="project" value="UniProtKB-KW"/>
</dbReference>
<keyword evidence="2 5" id="KW-0378">Hydrolase</keyword>
<proteinExistence type="inferred from homology"/>
<dbReference type="Pfam" id="PF00271">
    <property type="entry name" value="Helicase_C"/>
    <property type="match status" value="1"/>
</dbReference>
<dbReference type="InterPro" id="IPR027417">
    <property type="entry name" value="P-loop_NTPase"/>
</dbReference>
<organism evidence="8 9">
    <name type="scientific">Metallumcola ferriviriculae</name>
    <dbReference type="NCBI Taxonomy" id="3039180"/>
    <lineage>
        <taxon>Bacteria</taxon>
        <taxon>Bacillati</taxon>
        <taxon>Bacillota</taxon>
        <taxon>Clostridia</taxon>
        <taxon>Neomoorellales</taxon>
        <taxon>Desulfitibacteraceae</taxon>
        <taxon>Metallumcola</taxon>
    </lineage>
</organism>
<dbReference type="PROSITE" id="PS51194">
    <property type="entry name" value="HELICASE_CTER"/>
    <property type="match status" value="1"/>
</dbReference>
<keyword evidence="3 5" id="KW-0347">Helicase</keyword>
<dbReference type="GO" id="GO:0003724">
    <property type="term" value="F:RNA helicase activity"/>
    <property type="evidence" value="ECO:0007669"/>
    <property type="project" value="TreeGrafter"/>
</dbReference>
<evidence type="ECO:0000256" key="1">
    <source>
        <dbReference type="ARBA" id="ARBA00022741"/>
    </source>
</evidence>
<gene>
    <name evidence="8" type="ORF">MFMK1_000923</name>
</gene>
<name>A0AAU0UII8_9FIRM</name>
<evidence type="ECO:0000256" key="3">
    <source>
        <dbReference type="ARBA" id="ARBA00022806"/>
    </source>
</evidence>
<dbReference type="Pfam" id="PF00270">
    <property type="entry name" value="DEAD"/>
    <property type="match status" value="1"/>
</dbReference>
<dbReference type="GO" id="GO:0009409">
    <property type="term" value="P:response to cold"/>
    <property type="evidence" value="ECO:0007669"/>
    <property type="project" value="TreeGrafter"/>
</dbReference>
<accession>A0AAU0UII8</accession>
<reference evidence="8 9" key="1">
    <citation type="submission" date="2023-04" db="EMBL/GenBank/DDBJ databases">
        <authorList>
            <person name="Hsu D."/>
        </authorList>
    </citation>
    <scope>NUCLEOTIDE SEQUENCE [LARGE SCALE GENOMIC DNA]</scope>
    <source>
        <strain evidence="8 9">MK1</strain>
    </source>
</reference>
<keyword evidence="4 5" id="KW-0067">ATP-binding</keyword>
<dbReference type="GO" id="GO:0005829">
    <property type="term" value="C:cytosol"/>
    <property type="evidence" value="ECO:0007669"/>
    <property type="project" value="TreeGrafter"/>
</dbReference>
<evidence type="ECO:0000313" key="8">
    <source>
        <dbReference type="EMBL" id="WRO21128.1"/>
    </source>
</evidence>
<dbReference type="GO" id="GO:0005840">
    <property type="term" value="C:ribosome"/>
    <property type="evidence" value="ECO:0007669"/>
    <property type="project" value="TreeGrafter"/>
</dbReference>
<keyword evidence="1 5" id="KW-0547">Nucleotide-binding</keyword>
<dbReference type="PROSITE" id="PS00039">
    <property type="entry name" value="DEAD_ATP_HELICASE"/>
    <property type="match status" value="1"/>
</dbReference>
<comment type="similarity">
    <text evidence="5">Belongs to the DEAD box helicase family.</text>
</comment>
<evidence type="ECO:0000259" key="7">
    <source>
        <dbReference type="PROSITE" id="PS51194"/>
    </source>
</evidence>
<dbReference type="GO" id="GO:0033592">
    <property type="term" value="F:RNA strand annealing activity"/>
    <property type="evidence" value="ECO:0007669"/>
    <property type="project" value="TreeGrafter"/>
</dbReference>
<dbReference type="InterPro" id="IPR014001">
    <property type="entry name" value="Helicase_ATP-bd"/>
</dbReference>
<dbReference type="PANTHER" id="PTHR47963:SF7">
    <property type="entry name" value="ATP-DEPENDENT RNA HELICASE YFML-RELATED"/>
    <property type="match status" value="1"/>
</dbReference>
<evidence type="ECO:0000256" key="5">
    <source>
        <dbReference type="RuleBase" id="RU000492"/>
    </source>
</evidence>
<protein>
    <submittedName>
        <fullName evidence="8">DEAD/DEAH box helicase</fullName>
    </submittedName>
</protein>
<dbReference type="InterPro" id="IPR050547">
    <property type="entry name" value="DEAD_box_RNA_helicases"/>
</dbReference>
<dbReference type="EMBL" id="CP121694">
    <property type="protein sequence ID" value="WRO21128.1"/>
    <property type="molecule type" value="Genomic_DNA"/>
</dbReference>
<dbReference type="RefSeq" id="WP_366923985.1">
    <property type="nucleotide sequence ID" value="NZ_CP121694.1"/>
</dbReference>
<dbReference type="Proteomes" id="UP001329915">
    <property type="component" value="Chromosome"/>
</dbReference>
<dbReference type="InterPro" id="IPR011545">
    <property type="entry name" value="DEAD/DEAH_box_helicase_dom"/>
</dbReference>
<dbReference type="InterPro" id="IPR000629">
    <property type="entry name" value="RNA-helicase_DEAD-box_CS"/>
</dbReference>
<dbReference type="GO" id="GO:0016787">
    <property type="term" value="F:hydrolase activity"/>
    <property type="evidence" value="ECO:0007669"/>
    <property type="project" value="UniProtKB-KW"/>
</dbReference>
<dbReference type="AlphaFoldDB" id="A0AAU0UII8"/>